<evidence type="ECO:0000313" key="1">
    <source>
        <dbReference type="EMBL" id="KAF2445675.1"/>
    </source>
</evidence>
<proteinExistence type="predicted"/>
<keyword evidence="2" id="KW-1185">Reference proteome</keyword>
<sequence>MPHPPVWAWLNIILSLDGKSQQDVQFGEIHQSLVGRSGWRLPVVACRIDVPAIWALCSDASQAKEGLQAECIHGVSQQTLK</sequence>
<evidence type="ECO:0000313" key="2">
    <source>
        <dbReference type="Proteomes" id="UP000799764"/>
    </source>
</evidence>
<dbReference type="AlphaFoldDB" id="A0A9P4PIG9"/>
<dbReference type="EMBL" id="MU001499">
    <property type="protein sequence ID" value="KAF2445675.1"/>
    <property type="molecule type" value="Genomic_DNA"/>
</dbReference>
<gene>
    <name evidence="1" type="ORF">P171DRAFT_431073</name>
</gene>
<dbReference type="Proteomes" id="UP000799764">
    <property type="component" value="Unassembled WGS sequence"/>
</dbReference>
<protein>
    <submittedName>
        <fullName evidence="1">Uncharacterized protein</fullName>
    </submittedName>
</protein>
<accession>A0A9P4PIG9</accession>
<comment type="caution">
    <text evidence="1">The sequence shown here is derived from an EMBL/GenBank/DDBJ whole genome shotgun (WGS) entry which is preliminary data.</text>
</comment>
<organism evidence="1 2">
    <name type="scientific">Karstenula rhodostoma CBS 690.94</name>
    <dbReference type="NCBI Taxonomy" id="1392251"/>
    <lineage>
        <taxon>Eukaryota</taxon>
        <taxon>Fungi</taxon>
        <taxon>Dikarya</taxon>
        <taxon>Ascomycota</taxon>
        <taxon>Pezizomycotina</taxon>
        <taxon>Dothideomycetes</taxon>
        <taxon>Pleosporomycetidae</taxon>
        <taxon>Pleosporales</taxon>
        <taxon>Massarineae</taxon>
        <taxon>Didymosphaeriaceae</taxon>
        <taxon>Karstenula</taxon>
    </lineage>
</organism>
<reference evidence="1" key="1">
    <citation type="journal article" date="2020" name="Stud. Mycol.">
        <title>101 Dothideomycetes genomes: a test case for predicting lifestyles and emergence of pathogens.</title>
        <authorList>
            <person name="Haridas S."/>
            <person name="Albert R."/>
            <person name="Binder M."/>
            <person name="Bloem J."/>
            <person name="Labutti K."/>
            <person name="Salamov A."/>
            <person name="Andreopoulos B."/>
            <person name="Baker S."/>
            <person name="Barry K."/>
            <person name="Bills G."/>
            <person name="Bluhm B."/>
            <person name="Cannon C."/>
            <person name="Castanera R."/>
            <person name="Culley D."/>
            <person name="Daum C."/>
            <person name="Ezra D."/>
            <person name="Gonzalez J."/>
            <person name="Henrissat B."/>
            <person name="Kuo A."/>
            <person name="Liang C."/>
            <person name="Lipzen A."/>
            <person name="Lutzoni F."/>
            <person name="Magnuson J."/>
            <person name="Mondo S."/>
            <person name="Nolan M."/>
            <person name="Ohm R."/>
            <person name="Pangilinan J."/>
            <person name="Park H.-J."/>
            <person name="Ramirez L."/>
            <person name="Alfaro M."/>
            <person name="Sun H."/>
            <person name="Tritt A."/>
            <person name="Yoshinaga Y."/>
            <person name="Zwiers L.-H."/>
            <person name="Turgeon B."/>
            <person name="Goodwin S."/>
            <person name="Spatafora J."/>
            <person name="Crous P."/>
            <person name="Grigoriev I."/>
        </authorList>
    </citation>
    <scope>NUCLEOTIDE SEQUENCE</scope>
    <source>
        <strain evidence="1">CBS 690.94</strain>
    </source>
</reference>
<name>A0A9P4PIG9_9PLEO</name>
<dbReference type="OrthoDB" id="10585551at2759"/>